<feature type="compositionally biased region" description="Basic and acidic residues" evidence="1">
    <location>
        <begin position="804"/>
        <end position="823"/>
    </location>
</feature>
<feature type="compositionally biased region" description="Basic and acidic residues" evidence="1">
    <location>
        <begin position="768"/>
        <end position="783"/>
    </location>
</feature>
<dbReference type="InterPro" id="IPR002495">
    <property type="entry name" value="Glyco_trans_8"/>
</dbReference>
<feature type="compositionally biased region" description="Basic residues" evidence="1">
    <location>
        <begin position="505"/>
        <end position="526"/>
    </location>
</feature>
<dbReference type="PANTHER" id="PTHR11183">
    <property type="entry name" value="GLYCOGENIN SUBFAMILY MEMBER"/>
    <property type="match status" value="1"/>
</dbReference>
<dbReference type="EMBL" id="KV722341">
    <property type="protein sequence ID" value="OCH94665.1"/>
    <property type="molecule type" value="Genomic_DNA"/>
</dbReference>
<proteinExistence type="predicted"/>
<name>A0A8E2DRV9_9APHY</name>
<dbReference type="Pfam" id="PF01501">
    <property type="entry name" value="Glyco_transf_8"/>
    <property type="match status" value="1"/>
</dbReference>
<keyword evidence="3" id="KW-1185">Reference proteome</keyword>
<dbReference type="InterPro" id="IPR029044">
    <property type="entry name" value="Nucleotide-diphossugar_trans"/>
</dbReference>
<dbReference type="GO" id="GO:0016757">
    <property type="term" value="F:glycosyltransferase activity"/>
    <property type="evidence" value="ECO:0007669"/>
    <property type="project" value="InterPro"/>
</dbReference>
<dbReference type="InterPro" id="IPR050587">
    <property type="entry name" value="GNT1/Glycosyltrans_8"/>
</dbReference>
<evidence type="ECO:0000256" key="1">
    <source>
        <dbReference type="SAM" id="MobiDB-lite"/>
    </source>
</evidence>
<evidence type="ECO:0000313" key="3">
    <source>
        <dbReference type="Proteomes" id="UP000250043"/>
    </source>
</evidence>
<dbReference type="Gene3D" id="3.90.550.10">
    <property type="entry name" value="Spore Coat Polysaccharide Biosynthesis Protein SpsA, Chain A"/>
    <property type="match status" value="1"/>
</dbReference>
<dbReference type="AlphaFoldDB" id="A0A8E2DRV9"/>
<feature type="region of interest" description="Disordered" evidence="1">
    <location>
        <begin position="412"/>
        <end position="589"/>
    </location>
</feature>
<feature type="compositionally biased region" description="Basic residues" evidence="1">
    <location>
        <begin position="537"/>
        <end position="557"/>
    </location>
</feature>
<feature type="compositionally biased region" description="Basic and acidic residues" evidence="1">
    <location>
        <begin position="446"/>
        <end position="466"/>
    </location>
</feature>
<feature type="region of interest" description="Disordered" evidence="1">
    <location>
        <begin position="752"/>
        <end position="1076"/>
    </location>
</feature>
<gene>
    <name evidence="2" type="ORF">OBBRIDRAFT_768953</name>
</gene>
<dbReference type="SUPFAM" id="SSF53448">
    <property type="entry name" value="Nucleotide-diphospho-sugar transferases"/>
    <property type="match status" value="1"/>
</dbReference>
<feature type="compositionally biased region" description="Polar residues" evidence="1">
    <location>
        <begin position="1040"/>
        <end position="1070"/>
    </location>
</feature>
<feature type="compositionally biased region" description="Low complexity" evidence="1">
    <location>
        <begin position="1012"/>
        <end position="1033"/>
    </location>
</feature>
<dbReference type="OrthoDB" id="2014201at2759"/>
<evidence type="ECO:0000313" key="2">
    <source>
        <dbReference type="EMBL" id="OCH94665.1"/>
    </source>
</evidence>
<feature type="compositionally biased region" description="Low complexity" evidence="1">
    <location>
        <begin position="828"/>
        <end position="838"/>
    </location>
</feature>
<feature type="region of interest" description="Disordered" evidence="1">
    <location>
        <begin position="674"/>
        <end position="732"/>
    </location>
</feature>
<evidence type="ECO:0008006" key="4">
    <source>
        <dbReference type="Google" id="ProtNLM"/>
    </source>
</evidence>
<accession>A0A8E2DRV9</accession>
<sequence>MATPFAFVTLVTSDYYLPGALALVAALKDLHPTPLVPPEVEFQTVCLVTPETVDVSTIKLLRRAFDVIVGVEVIEQRDSRGLKLLGRPDLNHVLTKLHVFRLTQYSKVIFLDADVLPIQPMSHLFSLSHEFAAVPDVGWPDIFNSGVLVLSPGENKFNELMELQKTRGSWDGGDQGLLNEWRGHDWHRLSFTYNTTPTAAYTYAPAYERFGSQIRAIHFIGPNKPWTSIATRPPGTKTGQASTSGVGHELQAMSGEQPQAVALLVTEKQQAYDYGSLVDRWYDVYDKHYRSEAPTTHDDFEVRHYASVWDDGQAYGADVYHAPVIPRAGGALGLEDLRKIALEGMSSFPGAVEERPSEGEYRSLPLEGRVDLIAPRREPSPEQQEREHHGDHSANNTPRQEYRSLLEEPWRMETLPTPGPSEVPPAPWLHGHSLPPTPGYPQPLQERQHADRGEQRWEPPHQHQAENSESQQNAQYFPPPGQQQPMQHGAFAGEQPSHQTGESSHHHHTHRPPPHAPHGHHPHRGHHDPPQPQPQHQHQHQHQPQHQHQHHEHHHHEPPRPPSPPKLSWNPAVEPPPNNPPAFSSFPTDTYFQNVWDQPRSQHHDATHQFPTNTSAPESDAFFRPPPPSYIPEHLIREGQYANVIGHRHEDSYNTPHPDRTKVQTVFPWEEKPRHVPQRVFPQTDSPPPGVRYIEPAKPPSPPSVKPPSPEKPSPLHVQTPSHGVPFSFTYSNAWDNVPSIQRYATRLVRPPFHGLHSSQPAPPPTDDGWKRWEKERERDVQAKADASSMDGDDEDDGDEDEDERSRKGGRWDDSESSWERGARRSRASSMTSTVSSTKGKKYKSRGVQTLAAQTKTQGVQVKRYSDESDASDEAPRSHRGSKSSHAGAAARREVPVPSASGMLPHAPLRELKLEPEPMAAATPTVNRSLRGMMPFPTETSPTGLRSPYTLGSPRTYSPPKVITPPKVPSPPKVATPAKVPSPPKPSSPRKLSSGQVSRRGSGGGTPAKTASPVVSPTSPPTSSSPKLPRLSPSLPPIARTSSNDTALTSSPSTQGAIATPEMTPTSTIRKSGRVWDPSRSVDVFKRGSEEVLARFLRMGSFDDEEKRQMQ</sequence>
<organism evidence="2 3">
    <name type="scientific">Obba rivulosa</name>
    <dbReference type="NCBI Taxonomy" id="1052685"/>
    <lineage>
        <taxon>Eukaryota</taxon>
        <taxon>Fungi</taxon>
        <taxon>Dikarya</taxon>
        <taxon>Basidiomycota</taxon>
        <taxon>Agaricomycotina</taxon>
        <taxon>Agaricomycetes</taxon>
        <taxon>Polyporales</taxon>
        <taxon>Gelatoporiaceae</taxon>
        <taxon>Obba</taxon>
    </lineage>
</organism>
<feature type="region of interest" description="Disordered" evidence="1">
    <location>
        <begin position="349"/>
        <end position="399"/>
    </location>
</feature>
<feature type="compositionally biased region" description="Basic and acidic residues" evidence="1">
    <location>
        <begin position="352"/>
        <end position="361"/>
    </location>
</feature>
<feature type="compositionally biased region" description="Pro residues" evidence="1">
    <location>
        <begin position="417"/>
        <end position="427"/>
    </location>
</feature>
<feature type="compositionally biased region" description="Pro residues" evidence="1">
    <location>
        <begin position="697"/>
        <end position="713"/>
    </location>
</feature>
<feature type="compositionally biased region" description="Basic and acidic residues" evidence="1">
    <location>
        <begin position="368"/>
        <end position="392"/>
    </location>
</feature>
<feature type="compositionally biased region" description="Pro residues" evidence="1">
    <location>
        <begin position="962"/>
        <end position="987"/>
    </location>
</feature>
<feature type="region of interest" description="Disordered" evidence="1">
    <location>
        <begin position="600"/>
        <end position="619"/>
    </location>
</feature>
<feature type="compositionally biased region" description="Acidic residues" evidence="1">
    <location>
        <begin position="791"/>
        <end position="803"/>
    </location>
</feature>
<dbReference type="Proteomes" id="UP000250043">
    <property type="component" value="Unassembled WGS sequence"/>
</dbReference>
<reference evidence="2 3" key="1">
    <citation type="submission" date="2016-07" db="EMBL/GenBank/DDBJ databases">
        <title>Draft genome of the white-rot fungus Obba rivulosa 3A-2.</title>
        <authorList>
            <consortium name="DOE Joint Genome Institute"/>
            <person name="Miettinen O."/>
            <person name="Riley R."/>
            <person name="Acob R."/>
            <person name="Barry K."/>
            <person name="Cullen D."/>
            <person name="De Vries R."/>
            <person name="Hainaut M."/>
            <person name="Hatakka A."/>
            <person name="Henrissat B."/>
            <person name="Hilden K."/>
            <person name="Kuo R."/>
            <person name="Labutti K."/>
            <person name="Lipzen A."/>
            <person name="Makela M.R."/>
            <person name="Sandor L."/>
            <person name="Spatafora J.W."/>
            <person name="Grigoriev I.V."/>
            <person name="Hibbett D.S."/>
        </authorList>
    </citation>
    <scope>NUCLEOTIDE SEQUENCE [LARGE SCALE GENOMIC DNA]</scope>
    <source>
        <strain evidence="2 3">3A-2</strain>
    </source>
</reference>
<feature type="compositionally biased region" description="Polar residues" evidence="1">
    <location>
        <begin position="847"/>
        <end position="860"/>
    </location>
</feature>
<protein>
    <recommendedName>
        <fullName evidence="4">Glycogenin</fullName>
    </recommendedName>
</protein>
<dbReference type="CDD" id="cd02537">
    <property type="entry name" value="GT8_Glycogenin"/>
    <property type="match status" value="1"/>
</dbReference>